<keyword evidence="7" id="KW-0653">Protein transport</keyword>
<evidence type="ECO:0000256" key="5">
    <source>
        <dbReference type="ARBA" id="ARBA00022989"/>
    </source>
</evidence>
<dbReference type="AlphaFoldDB" id="A0A6P1M0S7"/>
<dbReference type="EMBL" id="CP047593">
    <property type="protein sequence ID" value="QHI68160.1"/>
    <property type="molecule type" value="Genomic_DNA"/>
</dbReference>
<evidence type="ECO:0000256" key="7">
    <source>
        <dbReference type="RuleBase" id="RU003879"/>
    </source>
</evidence>
<keyword evidence="6 8" id="KW-0472">Membrane</keyword>
<evidence type="ECO:0000313" key="10">
    <source>
        <dbReference type="Proteomes" id="UP000464954"/>
    </source>
</evidence>
<organism evidence="9 10">
    <name type="scientific">Tichowtungia aerotolerans</name>
    <dbReference type="NCBI Taxonomy" id="2697043"/>
    <lineage>
        <taxon>Bacteria</taxon>
        <taxon>Pseudomonadati</taxon>
        <taxon>Kiritimatiellota</taxon>
        <taxon>Tichowtungiia</taxon>
        <taxon>Tichowtungiales</taxon>
        <taxon>Tichowtungiaceae</taxon>
        <taxon>Tichowtungia</taxon>
    </lineage>
</organism>
<gene>
    <name evidence="9" type="ORF">GT409_01415</name>
</gene>
<proteinExistence type="inferred from homology"/>
<comment type="subcellular location">
    <subcellularLocation>
        <location evidence="1">Cell membrane</location>
        <topology evidence="1">Single-pass membrane protein</topology>
    </subcellularLocation>
    <subcellularLocation>
        <location evidence="7">Cell membrane</location>
        <topology evidence="7">Single-pass type II membrane protein</topology>
    </subcellularLocation>
</comment>
<protein>
    <recommendedName>
        <fullName evidence="11">Biopolymer transporter ExbD</fullName>
    </recommendedName>
</protein>
<dbReference type="Gene3D" id="3.30.420.270">
    <property type="match status" value="1"/>
</dbReference>
<dbReference type="Proteomes" id="UP000464954">
    <property type="component" value="Chromosome"/>
</dbReference>
<dbReference type="InterPro" id="IPR003400">
    <property type="entry name" value="ExbD"/>
</dbReference>
<keyword evidence="5 8" id="KW-1133">Transmembrane helix</keyword>
<dbReference type="GO" id="GO:0022857">
    <property type="term" value="F:transmembrane transporter activity"/>
    <property type="evidence" value="ECO:0007669"/>
    <property type="project" value="InterPro"/>
</dbReference>
<dbReference type="KEGG" id="taer:GT409_01415"/>
<evidence type="ECO:0000256" key="6">
    <source>
        <dbReference type="ARBA" id="ARBA00023136"/>
    </source>
</evidence>
<name>A0A6P1M0S7_9BACT</name>
<accession>A0A6P1M0S7</accession>
<reference evidence="9 10" key="1">
    <citation type="submission" date="2020-01" db="EMBL/GenBank/DDBJ databases">
        <title>Ponticoccus aerotolerans gen. nov., sp. nov., an anaerobic bacterium and proposal of Ponticoccusceae fam. nov., Ponticoccusles ord. nov. and Ponticoccuse classis nov. in the phylum Kiritimatiellaeota.</title>
        <authorList>
            <person name="Zhou L.Y."/>
            <person name="Du Z.J."/>
        </authorList>
    </citation>
    <scope>NUCLEOTIDE SEQUENCE [LARGE SCALE GENOMIC DNA]</scope>
    <source>
        <strain evidence="9 10">S-5007</strain>
    </source>
</reference>
<comment type="similarity">
    <text evidence="2 7">Belongs to the ExbD/TolR family.</text>
</comment>
<keyword evidence="3" id="KW-1003">Cell membrane</keyword>
<keyword evidence="7" id="KW-0813">Transport</keyword>
<sequence length="147" mass="16182">MSRNDCEAVLYLHRSFRPRRRTGRGFLTGTVFLDAALLITAFVLAVSPFVGKPGIRLDLPVAGQTESIRPNDMVLSISNDQLFFFNDQPVQMDRLLPVLRAAAQKHPDAALILEADQTLPQSSAIAVYDAASEAGFRQVFIATRPNP</sequence>
<evidence type="ECO:0000256" key="2">
    <source>
        <dbReference type="ARBA" id="ARBA00005811"/>
    </source>
</evidence>
<keyword evidence="4 7" id="KW-0812">Transmembrane</keyword>
<keyword evidence="10" id="KW-1185">Reference proteome</keyword>
<dbReference type="Pfam" id="PF02472">
    <property type="entry name" value="ExbD"/>
    <property type="match status" value="1"/>
</dbReference>
<feature type="transmembrane region" description="Helical" evidence="8">
    <location>
        <begin position="26"/>
        <end position="50"/>
    </location>
</feature>
<evidence type="ECO:0000256" key="4">
    <source>
        <dbReference type="ARBA" id="ARBA00022692"/>
    </source>
</evidence>
<dbReference type="PANTHER" id="PTHR30558:SF7">
    <property type="entry name" value="TOL-PAL SYSTEM PROTEIN TOLR"/>
    <property type="match status" value="1"/>
</dbReference>
<evidence type="ECO:0000313" key="9">
    <source>
        <dbReference type="EMBL" id="QHI68160.1"/>
    </source>
</evidence>
<dbReference type="GO" id="GO:0015031">
    <property type="term" value="P:protein transport"/>
    <property type="evidence" value="ECO:0007669"/>
    <property type="project" value="UniProtKB-KW"/>
</dbReference>
<evidence type="ECO:0008006" key="11">
    <source>
        <dbReference type="Google" id="ProtNLM"/>
    </source>
</evidence>
<dbReference type="PANTHER" id="PTHR30558">
    <property type="entry name" value="EXBD MEMBRANE COMPONENT OF PMF-DRIVEN MACROMOLECULE IMPORT SYSTEM"/>
    <property type="match status" value="1"/>
</dbReference>
<dbReference type="GO" id="GO:0005886">
    <property type="term" value="C:plasma membrane"/>
    <property type="evidence" value="ECO:0007669"/>
    <property type="project" value="UniProtKB-SubCell"/>
</dbReference>
<evidence type="ECO:0000256" key="3">
    <source>
        <dbReference type="ARBA" id="ARBA00022475"/>
    </source>
</evidence>
<evidence type="ECO:0000256" key="8">
    <source>
        <dbReference type="SAM" id="Phobius"/>
    </source>
</evidence>
<evidence type="ECO:0000256" key="1">
    <source>
        <dbReference type="ARBA" id="ARBA00004162"/>
    </source>
</evidence>
<dbReference type="RefSeq" id="WP_160626205.1">
    <property type="nucleotide sequence ID" value="NZ_CP047593.1"/>
</dbReference>